<dbReference type="GO" id="GO:0016301">
    <property type="term" value="F:kinase activity"/>
    <property type="evidence" value="ECO:0007669"/>
    <property type="project" value="UniProtKB-KW"/>
</dbReference>
<comment type="caution">
    <text evidence="2">The sequence shown here is derived from an EMBL/GenBank/DDBJ whole genome shotgun (WGS) entry which is preliminary data.</text>
</comment>
<dbReference type="InterPro" id="IPR008942">
    <property type="entry name" value="ENTH_VHS"/>
</dbReference>
<feature type="domain" description="CID" evidence="1">
    <location>
        <begin position="65"/>
        <end position="200"/>
    </location>
</feature>
<dbReference type="Pfam" id="PF12350">
    <property type="entry name" value="CTK3_C"/>
    <property type="match status" value="1"/>
</dbReference>
<dbReference type="PANTHER" id="PTHR28291">
    <property type="entry name" value="CTD KINASE SUBUNIT GAMMA"/>
    <property type="match status" value="1"/>
</dbReference>
<dbReference type="PANTHER" id="PTHR28291:SF1">
    <property type="entry name" value="CTD KINASE SUBUNIT GAMMA"/>
    <property type="match status" value="1"/>
</dbReference>
<keyword evidence="2" id="KW-0808">Transferase</keyword>
<organism evidence="2 3">
    <name type="scientific">Penicillium subrubescens</name>
    <dbReference type="NCBI Taxonomy" id="1316194"/>
    <lineage>
        <taxon>Eukaryota</taxon>
        <taxon>Fungi</taxon>
        <taxon>Dikarya</taxon>
        <taxon>Ascomycota</taxon>
        <taxon>Pezizomycotina</taxon>
        <taxon>Eurotiomycetes</taxon>
        <taxon>Eurotiomycetidae</taxon>
        <taxon>Eurotiales</taxon>
        <taxon>Aspergillaceae</taxon>
        <taxon>Penicillium</taxon>
    </lineage>
</organism>
<dbReference type="EMBL" id="MNBE01000698">
    <property type="protein sequence ID" value="OKO96590.1"/>
    <property type="molecule type" value="Genomic_DNA"/>
</dbReference>
<gene>
    <name evidence="2" type="ORF">PENSUB_10765</name>
</gene>
<evidence type="ECO:0000313" key="3">
    <source>
        <dbReference type="Proteomes" id="UP000186955"/>
    </source>
</evidence>
<dbReference type="OrthoDB" id="21266at2759"/>
<dbReference type="PROSITE" id="PS51391">
    <property type="entry name" value="CID"/>
    <property type="match status" value="1"/>
</dbReference>
<keyword evidence="3" id="KW-1185">Reference proteome</keyword>
<dbReference type="Pfam" id="PF12243">
    <property type="entry name" value="CTK3"/>
    <property type="match status" value="1"/>
</dbReference>
<dbReference type="AlphaFoldDB" id="A0A1Q5T8R0"/>
<dbReference type="InterPro" id="IPR042326">
    <property type="entry name" value="Ctk3"/>
</dbReference>
<reference evidence="2 3" key="1">
    <citation type="submission" date="2016-10" db="EMBL/GenBank/DDBJ databases">
        <title>Genome sequence of the ascomycete fungus Penicillium subrubescens.</title>
        <authorList>
            <person name="De Vries R.P."/>
            <person name="Peng M."/>
            <person name="Dilokpimol A."/>
            <person name="Hilden K."/>
            <person name="Makela M.R."/>
            <person name="Grigoriev I."/>
            <person name="Riley R."/>
            <person name="Granchi Z."/>
        </authorList>
    </citation>
    <scope>NUCLEOTIDE SEQUENCE [LARGE SCALE GENOMIC DNA]</scope>
    <source>
        <strain evidence="2 3">CBS 132785</strain>
    </source>
</reference>
<dbReference type="GO" id="GO:0045943">
    <property type="term" value="P:positive regulation of transcription by RNA polymerase I"/>
    <property type="evidence" value="ECO:0007669"/>
    <property type="project" value="TreeGrafter"/>
</dbReference>
<keyword evidence="2" id="KW-0418">Kinase</keyword>
<dbReference type="InterPro" id="IPR006569">
    <property type="entry name" value="CID_dom"/>
</dbReference>
<dbReference type="InterPro" id="IPR024637">
    <property type="entry name" value="Ctk3_C"/>
</dbReference>
<name>A0A1Q5T8R0_9EURO</name>
<evidence type="ECO:0000259" key="1">
    <source>
        <dbReference type="PROSITE" id="PS51391"/>
    </source>
</evidence>
<accession>A0A1Q5T8R0</accession>
<evidence type="ECO:0000313" key="2">
    <source>
        <dbReference type="EMBL" id="OKO96590.1"/>
    </source>
</evidence>
<dbReference type="FunFam" id="1.25.40.90:FF:000032">
    <property type="entry name" value="CTD kinase subunit gamma"/>
    <property type="match status" value="1"/>
</dbReference>
<protein>
    <submittedName>
        <fullName evidence="2">CTD kinase subunit gamma</fullName>
    </submittedName>
</protein>
<dbReference type="GO" id="GO:0032786">
    <property type="term" value="P:positive regulation of DNA-templated transcription, elongation"/>
    <property type="evidence" value="ECO:0007669"/>
    <property type="project" value="InterPro"/>
</dbReference>
<dbReference type="InterPro" id="IPR024638">
    <property type="entry name" value="Ctk3_N"/>
</dbReference>
<sequence>MDNNKLRPIGPIDPITDTKSYQRLYVFSGTAPASPPTRHIKKFTFGPHGEIIEENFAAPASMAVDPFEVRMRFTQQLQHLSASVTSSQKAAQYALKYRDLDEDLHSCILEQLERNNMNSRANIMFFIEQLCEMATKEDHLDYVRMIQRDILRIVDAVVPSDGSGAANVKHVRRVLGNLQNKEILTADSVTEIDAALKDRDTHSEHYDIGEDGAQDETCRPDKRQIEQRIEEDRERNKRERESFWIVPEKDSEEWGDILHNATDYNSDEFSDIEEQAMEHAQAYAGAMRL</sequence>
<dbReference type="STRING" id="1316194.A0A1Q5T8R0"/>
<dbReference type="Gene3D" id="1.25.40.90">
    <property type="match status" value="1"/>
</dbReference>
<dbReference type="Proteomes" id="UP000186955">
    <property type="component" value="Unassembled WGS sequence"/>
</dbReference>
<proteinExistence type="predicted"/>
<dbReference type="GO" id="GO:0070692">
    <property type="term" value="C:CTDK-1 complex"/>
    <property type="evidence" value="ECO:0007669"/>
    <property type="project" value="InterPro"/>
</dbReference>